<proteinExistence type="inferred from homology"/>
<dbReference type="CDD" id="cd10456">
    <property type="entry name" value="GIY-YIG_UPF0213"/>
    <property type="match status" value="1"/>
</dbReference>
<keyword evidence="4" id="KW-1185">Reference proteome</keyword>
<dbReference type="Pfam" id="PF01541">
    <property type="entry name" value="GIY-YIG"/>
    <property type="match status" value="1"/>
</dbReference>
<comment type="caution">
    <text evidence="3">The sequence shown here is derived from an EMBL/GenBank/DDBJ whole genome shotgun (WGS) entry which is preliminary data.</text>
</comment>
<feature type="domain" description="GIY-YIG" evidence="2">
    <location>
        <begin position="1"/>
        <end position="75"/>
    </location>
</feature>
<dbReference type="InterPro" id="IPR050190">
    <property type="entry name" value="UPF0213_domain"/>
</dbReference>
<sequence>MWTVYIVECSDGTFYTGITNKLARRLDQHNAGRASRYTRSRRPVRVLYQEACVSRSEASIREGALKALSRKEKEKLILERRIDVTISPID</sequence>
<protein>
    <submittedName>
        <fullName evidence="3">GIY-YIG nuclease family protein</fullName>
    </submittedName>
</protein>
<evidence type="ECO:0000259" key="2">
    <source>
        <dbReference type="PROSITE" id="PS50164"/>
    </source>
</evidence>
<dbReference type="SUPFAM" id="SSF82771">
    <property type="entry name" value="GIY-YIG endonuclease"/>
    <property type="match status" value="1"/>
</dbReference>
<gene>
    <name evidence="3" type="ORF">MNODULE_01755</name>
</gene>
<comment type="similarity">
    <text evidence="1">Belongs to the UPF0213 family.</text>
</comment>
<dbReference type="InterPro" id="IPR035901">
    <property type="entry name" value="GIY-YIG_endonuc_sf"/>
</dbReference>
<dbReference type="PANTHER" id="PTHR34477:SF1">
    <property type="entry name" value="UPF0213 PROTEIN YHBQ"/>
    <property type="match status" value="1"/>
</dbReference>
<name>A0A7X6I9B0_9BACT</name>
<reference evidence="3 4" key="1">
    <citation type="journal article" date="2020" name="Nature">
        <title>Bacterial chemolithoautotrophy via manganese oxidation.</title>
        <authorList>
            <person name="Yu H."/>
            <person name="Leadbetter J.R."/>
        </authorList>
    </citation>
    <scope>NUCLEOTIDE SEQUENCE [LARGE SCALE GENOMIC DNA]</scope>
    <source>
        <strain evidence="3 4">Mn-1</strain>
    </source>
</reference>
<organism evidence="3 4">
    <name type="scientific">Candidatus Manganitrophus noduliformans</name>
    <dbReference type="NCBI Taxonomy" id="2606439"/>
    <lineage>
        <taxon>Bacteria</taxon>
        <taxon>Pseudomonadati</taxon>
        <taxon>Nitrospirota</taxon>
        <taxon>Nitrospiria</taxon>
        <taxon>Candidatus Troglogloeales</taxon>
        <taxon>Candidatus Manganitrophaceae</taxon>
        <taxon>Candidatus Manganitrophus</taxon>
    </lineage>
</organism>
<evidence type="ECO:0000313" key="3">
    <source>
        <dbReference type="EMBL" id="NKE69476.1"/>
    </source>
</evidence>
<evidence type="ECO:0000256" key="1">
    <source>
        <dbReference type="ARBA" id="ARBA00007435"/>
    </source>
</evidence>
<dbReference type="PANTHER" id="PTHR34477">
    <property type="entry name" value="UPF0213 PROTEIN YHBQ"/>
    <property type="match status" value="1"/>
</dbReference>
<dbReference type="InterPro" id="IPR000305">
    <property type="entry name" value="GIY-YIG_endonuc"/>
</dbReference>
<evidence type="ECO:0000313" key="4">
    <source>
        <dbReference type="Proteomes" id="UP000534783"/>
    </source>
</evidence>
<dbReference type="Gene3D" id="3.40.1440.10">
    <property type="entry name" value="GIY-YIG endonuclease"/>
    <property type="match status" value="1"/>
</dbReference>
<dbReference type="Proteomes" id="UP000534783">
    <property type="component" value="Unassembled WGS sequence"/>
</dbReference>
<accession>A0A7X6I9B0</accession>
<dbReference type="AlphaFoldDB" id="A0A7X6I9B0"/>
<dbReference type="EMBL" id="VTOW01000001">
    <property type="protein sequence ID" value="NKE69476.1"/>
    <property type="molecule type" value="Genomic_DNA"/>
</dbReference>
<dbReference type="PROSITE" id="PS50164">
    <property type="entry name" value="GIY_YIG"/>
    <property type="match status" value="1"/>
</dbReference>